<proteinExistence type="predicted"/>
<protein>
    <submittedName>
        <fullName evidence="1">Uncharacterized protein</fullName>
    </submittedName>
</protein>
<dbReference type="Proteomes" id="UP000035722">
    <property type="component" value="Unassembled WGS sequence"/>
</dbReference>
<comment type="caution">
    <text evidence="1">The sequence shown here is derived from an EMBL/GenBank/DDBJ whole genome shotgun (WGS) entry which is preliminary data.</text>
</comment>
<evidence type="ECO:0000313" key="2">
    <source>
        <dbReference type="Proteomes" id="UP000035722"/>
    </source>
</evidence>
<keyword evidence="2" id="KW-1185">Reference proteome</keyword>
<evidence type="ECO:0000313" key="1">
    <source>
        <dbReference type="EMBL" id="CCQ47506.1"/>
    </source>
</evidence>
<gene>
    <name evidence="1" type="ORF">ARTSIC4J27_3494</name>
</gene>
<accession>A0A024H710</accession>
<name>A0A024H710_9MICC</name>
<sequence length="38" mass="4025">MAALTAELGAMERVRTEGIVALHGAARAEDPTVISFRL</sequence>
<reference evidence="2" key="1">
    <citation type="journal article" date="2014" name="Genome Announc.">
        <title>Genome Sequence of Arthrobacter siccitolerans 4J27, a Xeroprotectant-Producing Desiccation-Tolerant Microorganism.</title>
        <authorList>
            <person name="Manzanera M."/>
            <person name="Santa-Cruz-Calvo L."/>
            <person name="Vilchez J.I."/>
            <person name="Garcia-Fontana C."/>
            <person name="Silva-Castro G.A."/>
            <person name="Calvo C."/>
            <person name="Gonzalez-Lopez J."/>
        </authorList>
    </citation>
    <scope>NUCLEOTIDE SEQUENCE [LARGE SCALE GENOMIC DNA]</scope>
    <source>
        <strain evidence="2">4J27</strain>
    </source>
</reference>
<organism evidence="1 2">
    <name type="scientific">Pseudarthrobacter siccitolerans</name>
    <dbReference type="NCBI Taxonomy" id="861266"/>
    <lineage>
        <taxon>Bacteria</taxon>
        <taxon>Bacillati</taxon>
        <taxon>Actinomycetota</taxon>
        <taxon>Actinomycetes</taxon>
        <taxon>Micrococcales</taxon>
        <taxon>Micrococcaceae</taxon>
        <taxon>Pseudarthrobacter</taxon>
    </lineage>
</organism>
<dbReference type="AlphaFoldDB" id="A0A024H710"/>
<dbReference type="EMBL" id="CAQI01000051">
    <property type="protein sequence ID" value="CCQ47506.1"/>
    <property type="molecule type" value="Genomic_DNA"/>
</dbReference>